<dbReference type="Proteomes" id="UP001567538">
    <property type="component" value="Unassembled WGS sequence"/>
</dbReference>
<proteinExistence type="predicted"/>
<protein>
    <submittedName>
        <fullName evidence="2">Uncharacterized protein</fullName>
    </submittedName>
</protein>
<dbReference type="AlphaFoldDB" id="A0ABD1H795"/>
<feature type="region of interest" description="Disordered" evidence="1">
    <location>
        <begin position="1"/>
        <end position="22"/>
    </location>
</feature>
<evidence type="ECO:0000313" key="2">
    <source>
        <dbReference type="EMBL" id="KAL1552307.1"/>
    </source>
</evidence>
<reference evidence="2 3" key="1">
    <citation type="submission" date="2024-06" db="EMBL/GenBank/DDBJ databases">
        <title>A chromosome level genome sequence of Diviner's sage (Salvia divinorum).</title>
        <authorList>
            <person name="Ford S.A."/>
            <person name="Ro D.-K."/>
            <person name="Ness R.W."/>
            <person name="Phillips M.A."/>
        </authorList>
    </citation>
    <scope>NUCLEOTIDE SEQUENCE [LARGE SCALE GENOMIC DNA]</scope>
    <source>
        <strain evidence="2">SAF-2024a</strain>
        <tissue evidence="2">Leaf</tissue>
    </source>
</reference>
<feature type="compositionally biased region" description="Low complexity" evidence="1">
    <location>
        <begin position="300"/>
        <end position="312"/>
    </location>
</feature>
<organism evidence="2 3">
    <name type="scientific">Salvia divinorum</name>
    <name type="common">Maria pastora</name>
    <name type="synonym">Diviner's sage</name>
    <dbReference type="NCBI Taxonomy" id="28513"/>
    <lineage>
        <taxon>Eukaryota</taxon>
        <taxon>Viridiplantae</taxon>
        <taxon>Streptophyta</taxon>
        <taxon>Embryophyta</taxon>
        <taxon>Tracheophyta</taxon>
        <taxon>Spermatophyta</taxon>
        <taxon>Magnoliopsida</taxon>
        <taxon>eudicotyledons</taxon>
        <taxon>Gunneridae</taxon>
        <taxon>Pentapetalae</taxon>
        <taxon>asterids</taxon>
        <taxon>lamiids</taxon>
        <taxon>Lamiales</taxon>
        <taxon>Lamiaceae</taxon>
        <taxon>Nepetoideae</taxon>
        <taxon>Mentheae</taxon>
        <taxon>Salviinae</taxon>
        <taxon>Salvia</taxon>
        <taxon>Salvia subgen. Calosphace</taxon>
    </lineage>
</organism>
<feature type="region of interest" description="Disordered" evidence="1">
    <location>
        <begin position="160"/>
        <end position="212"/>
    </location>
</feature>
<dbReference type="PANTHER" id="PTHR21654:SF31">
    <property type="entry name" value="OS02G0104500 PROTEIN"/>
    <property type="match status" value="1"/>
</dbReference>
<comment type="caution">
    <text evidence="2">The sequence shown here is derived from an EMBL/GenBank/DDBJ whole genome shotgun (WGS) entry which is preliminary data.</text>
</comment>
<feature type="compositionally biased region" description="Gly residues" evidence="1">
    <location>
        <begin position="313"/>
        <end position="322"/>
    </location>
</feature>
<accession>A0ABD1H795</accession>
<dbReference type="EMBL" id="JBEAFC010000006">
    <property type="protein sequence ID" value="KAL1552307.1"/>
    <property type="molecule type" value="Genomic_DNA"/>
</dbReference>
<feature type="region of interest" description="Disordered" evidence="1">
    <location>
        <begin position="293"/>
        <end position="322"/>
    </location>
</feature>
<feature type="compositionally biased region" description="Basic and acidic residues" evidence="1">
    <location>
        <begin position="183"/>
        <end position="193"/>
    </location>
</feature>
<evidence type="ECO:0000313" key="3">
    <source>
        <dbReference type="Proteomes" id="UP001567538"/>
    </source>
</evidence>
<gene>
    <name evidence="2" type="ORF">AAHA92_13120</name>
</gene>
<dbReference type="PANTHER" id="PTHR21654">
    <property type="entry name" value="FI21293P1"/>
    <property type="match status" value="1"/>
</dbReference>
<evidence type="ECO:0000256" key="1">
    <source>
        <dbReference type="SAM" id="MobiDB-lite"/>
    </source>
</evidence>
<name>A0ABD1H795_SALDI</name>
<sequence>MQSGFEITGIRPQQHHQQQQQPENPLLLSMNPTHILDQIHTSQQQLPLHHLLPPHHHHYPSPSPYFPLNFKLGLNEIHSTSSAAASGDALLRGSEQYHLPEARQSSLGMLHSQFWEPLQAEVSNENSEIVRRRETLTTCLDAKSRVHFSELEAVYKRHGNAETNQTAPNLTPPPPLPAVNEEEPSRSFKEATKMKRKKKKKKTTDSDPQQITPMAEFFENLVKQVLDHQENLQRKFTEVIDRLSEERRAREEAWRSQELAHLEREAAARAHEKAMAKSREATIVSYLEKITGQRINLPPSESAAANASDDSNCGGGGGGGED</sequence>
<keyword evidence="3" id="KW-1185">Reference proteome</keyword>